<feature type="transmembrane region" description="Helical" evidence="8">
    <location>
        <begin position="152"/>
        <end position="170"/>
    </location>
</feature>
<dbReference type="Gene3D" id="1.20.1510.10">
    <property type="entry name" value="Cation efflux protein transmembrane domain"/>
    <property type="match status" value="1"/>
</dbReference>
<feature type="transmembrane region" description="Helical" evidence="8">
    <location>
        <begin position="80"/>
        <end position="99"/>
    </location>
</feature>
<feature type="transmembrane region" description="Helical" evidence="8">
    <location>
        <begin position="111"/>
        <end position="131"/>
    </location>
</feature>
<feature type="domain" description="Cation efflux protein transmembrane" evidence="9">
    <location>
        <begin position="12"/>
        <end position="201"/>
    </location>
</feature>
<reference evidence="11 13" key="1">
    <citation type="submission" date="2012-06" db="EMBL/GenBank/DDBJ databases">
        <title>Draft genome sequence of Lactobacillus gigeriorum CRBIP 24.85T, isolated from chicken crop.</title>
        <authorList>
            <person name="Cousin S."/>
            <person name="Ma L."/>
            <person name="Creno S."/>
            <person name="Clermont D."/>
            <person name="Loux V."/>
            <person name="Bizet C."/>
            <person name="Bouchier C."/>
        </authorList>
    </citation>
    <scope>NUCLEOTIDE SEQUENCE [LARGE SCALE GENOMIC DNA]</scope>
    <source>
        <strain evidence="13">CRBIP 24.85T</strain>
        <strain evidence="11">Type strain: CRBIP 24.85</strain>
    </source>
</reference>
<dbReference type="Proteomes" id="UP000051521">
    <property type="component" value="Unassembled WGS sequence"/>
</dbReference>
<dbReference type="InterPro" id="IPR050681">
    <property type="entry name" value="CDF/SLC30A"/>
</dbReference>
<comment type="similarity">
    <text evidence="2">Belongs to the cation diffusion facilitator (CDF) transporter (TC 2.A.4) family. SLC30A subfamily.</text>
</comment>
<name>I7LFH3_9LACO</name>
<evidence type="ECO:0000256" key="7">
    <source>
        <dbReference type="ARBA" id="ARBA00023136"/>
    </source>
</evidence>
<dbReference type="InterPro" id="IPR002524">
    <property type="entry name" value="Cation_efflux"/>
</dbReference>
<evidence type="ECO:0000256" key="6">
    <source>
        <dbReference type="ARBA" id="ARBA00023065"/>
    </source>
</evidence>
<feature type="domain" description="Cation efflux protein cytoplasmic" evidence="10">
    <location>
        <begin position="205"/>
        <end position="267"/>
    </location>
</feature>
<dbReference type="EMBL" id="AYZO01000003">
    <property type="protein sequence ID" value="KRN14323.1"/>
    <property type="molecule type" value="Genomic_DNA"/>
</dbReference>
<dbReference type="STRING" id="1423751.FC38_GL000982"/>
<evidence type="ECO:0000256" key="8">
    <source>
        <dbReference type="SAM" id="Phobius"/>
    </source>
</evidence>
<dbReference type="Pfam" id="PF01545">
    <property type="entry name" value="Cation_efflux"/>
    <property type="match status" value="1"/>
</dbReference>
<evidence type="ECO:0000256" key="5">
    <source>
        <dbReference type="ARBA" id="ARBA00022989"/>
    </source>
</evidence>
<keyword evidence="3" id="KW-0813">Transport</keyword>
<keyword evidence="6" id="KW-0406">Ion transport</keyword>
<evidence type="ECO:0000313" key="11">
    <source>
        <dbReference type="EMBL" id="CCI86673.1"/>
    </source>
</evidence>
<dbReference type="InterPro" id="IPR036837">
    <property type="entry name" value="Cation_efflux_CTD_sf"/>
</dbReference>
<dbReference type="RefSeq" id="WP_008472683.1">
    <property type="nucleotide sequence ID" value="NZ_AYZO01000003.1"/>
</dbReference>
<keyword evidence="7 8" id="KW-0472">Membrane</keyword>
<dbReference type="NCBIfam" id="TIGR01297">
    <property type="entry name" value="CDF"/>
    <property type="match status" value="1"/>
</dbReference>
<dbReference type="PANTHER" id="PTHR11562:SF17">
    <property type="entry name" value="RE54080P-RELATED"/>
    <property type="match status" value="1"/>
</dbReference>
<dbReference type="GO" id="GO:0005385">
    <property type="term" value="F:zinc ion transmembrane transporter activity"/>
    <property type="evidence" value="ECO:0007669"/>
    <property type="project" value="TreeGrafter"/>
</dbReference>
<accession>I7LFH3</accession>
<dbReference type="PANTHER" id="PTHR11562">
    <property type="entry name" value="CATION EFFLUX PROTEIN/ ZINC TRANSPORTER"/>
    <property type="match status" value="1"/>
</dbReference>
<evidence type="ECO:0000313" key="13">
    <source>
        <dbReference type="Proteomes" id="UP000009326"/>
    </source>
</evidence>
<organism evidence="11 13">
    <name type="scientific">Lactobacillus gigeriorum DSM 23908 = CRBIP 24.85</name>
    <dbReference type="NCBI Taxonomy" id="1423751"/>
    <lineage>
        <taxon>Bacteria</taxon>
        <taxon>Bacillati</taxon>
        <taxon>Bacillota</taxon>
        <taxon>Bacilli</taxon>
        <taxon>Lactobacillales</taxon>
        <taxon>Lactobacillaceae</taxon>
        <taxon>Lactobacillus</taxon>
    </lineage>
</organism>
<dbReference type="Pfam" id="PF16916">
    <property type="entry name" value="ZT_dimer"/>
    <property type="match status" value="1"/>
</dbReference>
<evidence type="ECO:0000259" key="10">
    <source>
        <dbReference type="Pfam" id="PF16916"/>
    </source>
</evidence>
<protein>
    <submittedName>
        <fullName evidence="11">Cation efflux system protein</fullName>
    </submittedName>
</protein>
<feature type="transmembrane region" description="Helical" evidence="8">
    <location>
        <begin position="176"/>
        <end position="194"/>
    </location>
</feature>
<dbReference type="Proteomes" id="UP000009326">
    <property type="component" value="Unassembled WGS sequence"/>
</dbReference>
<dbReference type="SUPFAM" id="SSF161111">
    <property type="entry name" value="Cation efflux protein transmembrane domain-like"/>
    <property type="match status" value="1"/>
</dbReference>
<reference evidence="12 14" key="2">
    <citation type="journal article" date="2015" name="Genome Announc.">
        <title>Expanding the biotechnology potential of lactobacilli through comparative genomics of 213 strains and associated genera.</title>
        <authorList>
            <person name="Sun Z."/>
            <person name="Harris H.M."/>
            <person name="McCann A."/>
            <person name="Guo C."/>
            <person name="Argimon S."/>
            <person name="Zhang W."/>
            <person name="Yang X."/>
            <person name="Jeffery I.B."/>
            <person name="Cooney J.C."/>
            <person name="Kagawa T.F."/>
            <person name="Liu W."/>
            <person name="Song Y."/>
            <person name="Salvetti E."/>
            <person name="Wrobel A."/>
            <person name="Rasinkangas P."/>
            <person name="Parkhill J."/>
            <person name="Rea M.C."/>
            <person name="O'Sullivan O."/>
            <person name="Ritari J."/>
            <person name="Douillard F.P."/>
            <person name="Paul Ross R."/>
            <person name="Yang R."/>
            <person name="Briner A.E."/>
            <person name="Felis G.E."/>
            <person name="de Vos W.M."/>
            <person name="Barrangou R."/>
            <person name="Klaenhammer T.R."/>
            <person name="Caufield P.W."/>
            <person name="Cui Y."/>
            <person name="Zhang H."/>
            <person name="O'Toole P.W."/>
        </authorList>
    </citation>
    <scope>NUCLEOTIDE SEQUENCE [LARGE SCALE GENOMIC DNA]</scope>
    <source>
        <strain evidence="12 14">DSM 23908</strain>
    </source>
</reference>
<keyword evidence="4 8" id="KW-0812">Transmembrane</keyword>
<comment type="caution">
    <text evidence="11">The sequence shown here is derived from an EMBL/GenBank/DDBJ whole genome shotgun (WGS) entry which is preliminary data.</text>
</comment>
<feature type="transmembrane region" description="Helical" evidence="8">
    <location>
        <begin position="12"/>
        <end position="34"/>
    </location>
</feature>
<dbReference type="InterPro" id="IPR027470">
    <property type="entry name" value="Cation_efflux_CTD"/>
</dbReference>
<dbReference type="GO" id="GO:0005886">
    <property type="term" value="C:plasma membrane"/>
    <property type="evidence" value="ECO:0007669"/>
    <property type="project" value="TreeGrafter"/>
</dbReference>
<proteinExistence type="inferred from homology"/>
<keyword evidence="5 8" id="KW-1133">Transmembrane helix</keyword>
<evidence type="ECO:0000256" key="4">
    <source>
        <dbReference type="ARBA" id="ARBA00022692"/>
    </source>
</evidence>
<dbReference type="AlphaFoldDB" id="I7LFH3"/>
<evidence type="ECO:0000313" key="12">
    <source>
        <dbReference type="EMBL" id="KRN14323.1"/>
    </source>
</evidence>
<keyword evidence="14" id="KW-1185">Reference proteome</keyword>
<dbReference type="EMBL" id="CAKC01000031">
    <property type="protein sequence ID" value="CCI86673.1"/>
    <property type="molecule type" value="Genomic_DNA"/>
</dbReference>
<sequence length="296" mass="32819">MKKDQVTKRYLAVTLLNIIITLVEFIGGALSGSLALLSDAVHNLSNVGAIILSFVAHLISKRKRDQWKTFGYERVETLAAFTNGVILIIISIFLLFEAIQRFFDPQPVKGGLMLTVAVVGLVANAVSMLVIGMHAKNNLNIKATVLHMMSDALSSVVVVIGGLVIMVTKVSWLDPLLTILVSIFVFIEAVKISIKAANVLMETNPDIDLEKIRTIVLAHPEVKHLHHVHIWRYSEDYIMLDAHLNVDYDLPAGKFEQLCQQISDQLATLGINHVNFQAECERGKNDEMIASFGHEE</sequence>
<dbReference type="Gene3D" id="3.30.70.1350">
    <property type="entry name" value="Cation efflux protein, cytoplasmic domain"/>
    <property type="match status" value="1"/>
</dbReference>
<dbReference type="PATRIC" id="fig|1423751.3.peg.1019"/>
<dbReference type="OrthoDB" id="9809646at2"/>
<dbReference type="SUPFAM" id="SSF160240">
    <property type="entry name" value="Cation efflux protein cytoplasmic domain-like"/>
    <property type="match status" value="1"/>
</dbReference>
<gene>
    <name evidence="11" type="ORF">BN52_08890</name>
    <name evidence="12" type="ORF">FC38_GL000982</name>
</gene>
<evidence type="ECO:0000256" key="3">
    <source>
        <dbReference type="ARBA" id="ARBA00022448"/>
    </source>
</evidence>
<comment type="subcellular location">
    <subcellularLocation>
        <location evidence="1">Membrane</location>
        <topology evidence="1">Multi-pass membrane protein</topology>
    </subcellularLocation>
</comment>
<dbReference type="InterPro" id="IPR027469">
    <property type="entry name" value="Cation_efflux_TMD_sf"/>
</dbReference>
<evidence type="ECO:0000256" key="1">
    <source>
        <dbReference type="ARBA" id="ARBA00004141"/>
    </source>
</evidence>
<evidence type="ECO:0000313" key="14">
    <source>
        <dbReference type="Proteomes" id="UP000051521"/>
    </source>
</evidence>
<dbReference type="InterPro" id="IPR058533">
    <property type="entry name" value="Cation_efflux_TM"/>
</dbReference>
<evidence type="ECO:0000256" key="2">
    <source>
        <dbReference type="ARBA" id="ARBA00008873"/>
    </source>
</evidence>
<evidence type="ECO:0000259" key="9">
    <source>
        <dbReference type="Pfam" id="PF01545"/>
    </source>
</evidence>
<feature type="transmembrane region" description="Helical" evidence="8">
    <location>
        <begin position="40"/>
        <end position="59"/>
    </location>
</feature>